<accession>A0A6A5BYZ3</accession>
<dbReference type="GeneID" id="68109196"/>
<proteinExistence type="predicted"/>
<dbReference type="PANTHER" id="PTHR47551">
    <property type="entry name" value="TUBULIN--TYROSINE LIGASE PBY1-RELATED"/>
    <property type="match status" value="1"/>
</dbReference>
<organism evidence="3 4">
    <name type="scientific">Naegleria fowleri</name>
    <name type="common">Brain eating amoeba</name>
    <dbReference type="NCBI Taxonomy" id="5763"/>
    <lineage>
        <taxon>Eukaryota</taxon>
        <taxon>Discoba</taxon>
        <taxon>Heterolobosea</taxon>
        <taxon>Tetramitia</taxon>
        <taxon>Eutetramitia</taxon>
        <taxon>Vahlkampfiidae</taxon>
        <taxon>Naegleria</taxon>
    </lineage>
</organism>
<keyword evidence="4" id="KW-1185">Reference proteome</keyword>
<dbReference type="VEuPathDB" id="AmoebaDB:NfTy_033570"/>
<reference evidence="3 4" key="1">
    <citation type="journal article" date="2019" name="Sci. Rep.">
        <title>Nanopore sequencing improves the draft genome of the human pathogenic amoeba Naegleria fowleri.</title>
        <authorList>
            <person name="Liechti N."/>
            <person name="Schurch N."/>
            <person name="Bruggmann R."/>
            <person name="Wittwer M."/>
        </authorList>
    </citation>
    <scope>NUCLEOTIDE SEQUENCE [LARGE SCALE GENOMIC DNA]</scope>
    <source>
        <strain evidence="3 4">ATCC 30894</strain>
    </source>
</reference>
<evidence type="ECO:0000256" key="1">
    <source>
        <dbReference type="PROSITE-ProRule" id="PRU00409"/>
    </source>
</evidence>
<protein>
    <recommendedName>
        <fullName evidence="2">ATP-grasp domain-containing protein</fullName>
    </recommendedName>
</protein>
<dbReference type="VEuPathDB" id="AmoebaDB:NF0008650"/>
<dbReference type="InterPro" id="IPR013815">
    <property type="entry name" value="ATP_grasp_subdomain_1"/>
</dbReference>
<dbReference type="Pfam" id="PF03133">
    <property type="entry name" value="TTL"/>
    <property type="match status" value="1"/>
</dbReference>
<dbReference type="InterPro" id="IPR004344">
    <property type="entry name" value="TTL/TTLL_fam"/>
</dbReference>
<dbReference type="PANTHER" id="PTHR47551:SF1">
    <property type="entry name" value="TUBULIN--TYROSINE LIGASE PBY1-RELATED"/>
    <property type="match status" value="1"/>
</dbReference>
<dbReference type="VEuPathDB" id="AmoebaDB:FDP41_001978"/>
<dbReference type="GO" id="GO:0005524">
    <property type="term" value="F:ATP binding"/>
    <property type="evidence" value="ECO:0007669"/>
    <property type="project" value="UniProtKB-UniRule"/>
</dbReference>
<evidence type="ECO:0000259" key="2">
    <source>
        <dbReference type="PROSITE" id="PS50975"/>
    </source>
</evidence>
<dbReference type="PROSITE" id="PS50975">
    <property type="entry name" value="ATP_GRASP"/>
    <property type="match status" value="1"/>
</dbReference>
<dbReference type="OrthoDB" id="202825at2759"/>
<dbReference type="InterPro" id="IPR027746">
    <property type="entry name" value="TTL"/>
</dbReference>
<dbReference type="AlphaFoldDB" id="A0A6A5BYZ3"/>
<dbReference type="Proteomes" id="UP000444721">
    <property type="component" value="Unassembled WGS sequence"/>
</dbReference>
<dbReference type="OMA" id="QWDEYEN"/>
<dbReference type="SUPFAM" id="SSF56059">
    <property type="entry name" value="Glutathione synthetase ATP-binding domain-like"/>
    <property type="match status" value="1"/>
</dbReference>
<dbReference type="Gene3D" id="3.30.470.20">
    <property type="entry name" value="ATP-grasp fold, B domain"/>
    <property type="match status" value="1"/>
</dbReference>
<dbReference type="RefSeq" id="XP_044563621.1">
    <property type="nucleotide sequence ID" value="XM_044705121.1"/>
</dbReference>
<dbReference type="GO" id="GO:0000932">
    <property type="term" value="C:P-body"/>
    <property type="evidence" value="ECO:0007669"/>
    <property type="project" value="TreeGrafter"/>
</dbReference>
<evidence type="ECO:0000313" key="3">
    <source>
        <dbReference type="EMBL" id="KAF0978908.1"/>
    </source>
</evidence>
<comment type="caution">
    <text evidence="3">The sequence shown here is derived from an EMBL/GenBank/DDBJ whole genome shotgun (WGS) entry which is preliminary data.</text>
</comment>
<gene>
    <name evidence="3" type="ORF">FDP41_001978</name>
</gene>
<sequence>MSSQSSAIKHNLLIHLDCSYSQQLLLRVLTSPEEELSSKFLAQYNIFTREDVLKFASETCADDEEPAALLYEQCVEKFIKHFNIHVQWDEYENIAWDLVMKAQHHESSLDKSLPTSEPLRCNYYCVRKGLIRKAQFASVLNRYITKKLDKQETTYLKNAIPETYLYELDDPEYFDESLYDIYEVVESLEENERKLQEESTKDDAKLTTWILKPSITNKGAEIFIFNSLEALKNYFTQKHEQVRVEEEEVNESSEQRVDLRQLREWVIQRYVDRPLLLCSGRKFHMRVYVVSVGALQVYVYDQILALFALRPFDMNRVNDTFSHITNTCVQVNEVDFKESESVKLFWNLDKEDAEHISRLQLERIFEQVKKITGETFEAVSGELNFMPLPHCFELYGLDFLVDESHEVYLLEVNAGPDFKQTGKELDRVIYNLFKQTAKVVLLNDTNDCIVGDENAATFGKGQLHRVLSKETTYRREF</sequence>
<dbReference type="EMBL" id="VFQX01000028">
    <property type="protein sequence ID" value="KAF0978908.1"/>
    <property type="molecule type" value="Genomic_DNA"/>
</dbReference>
<keyword evidence="1" id="KW-0547">Nucleotide-binding</keyword>
<evidence type="ECO:0000313" key="4">
    <source>
        <dbReference type="Proteomes" id="UP000444721"/>
    </source>
</evidence>
<dbReference type="Gene3D" id="3.30.1490.20">
    <property type="entry name" value="ATP-grasp fold, A domain"/>
    <property type="match status" value="1"/>
</dbReference>
<name>A0A6A5BYZ3_NAEFO</name>
<dbReference type="GO" id="GO:0046872">
    <property type="term" value="F:metal ion binding"/>
    <property type="evidence" value="ECO:0007669"/>
    <property type="project" value="InterPro"/>
</dbReference>
<dbReference type="PROSITE" id="PS51221">
    <property type="entry name" value="TTL"/>
    <property type="match status" value="1"/>
</dbReference>
<keyword evidence="1" id="KW-0067">ATP-binding</keyword>
<dbReference type="InterPro" id="IPR011761">
    <property type="entry name" value="ATP-grasp"/>
</dbReference>
<feature type="domain" description="ATP-grasp" evidence="2">
    <location>
        <begin position="397"/>
        <end position="441"/>
    </location>
</feature>